<evidence type="ECO:0000313" key="1">
    <source>
        <dbReference type="EMBL" id="KUM98320.1"/>
    </source>
</evidence>
<dbReference type="SUPFAM" id="SSF53448">
    <property type="entry name" value="Nucleotide-diphospho-sugar transferases"/>
    <property type="match status" value="1"/>
</dbReference>
<dbReference type="AlphaFoldDB" id="A0A101NS32"/>
<protein>
    <submittedName>
        <fullName evidence="1">Uncharacterized protein</fullName>
    </submittedName>
</protein>
<proteinExistence type="predicted"/>
<gene>
    <name evidence="1" type="ORF">AQI95_41185</name>
</gene>
<organism evidence="1 2">
    <name type="scientific">Streptomyces yokosukanensis</name>
    <dbReference type="NCBI Taxonomy" id="67386"/>
    <lineage>
        <taxon>Bacteria</taxon>
        <taxon>Bacillati</taxon>
        <taxon>Actinomycetota</taxon>
        <taxon>Actinomycetes</taxon>
        <taxon>Kitasatosporales</taxon>
        <taxon>Streptomycetaceae</taxon>
        <taxon>Streptomyces</taxon>
    </lineage>
</organism>
<dbReference type="OrthoDB" id="9803871at2"/>
<evidence type="ECO:0000313" key="2">
    <source>
        <dbReference type="Proteomes" id="UP000053127"/>
    </source>
</evidence>
<dbReference type="EMBL" id="LMWN01000078">
    <property type="protein sequence ID" value="KUM98320.1"/>
    <property type="molecule type" value="Genomic_DNA"/>
</dbReference>
<keyword evidence="2" id="KW-1185">Reference proteome</keyword>
<accession>A0A101NS32</accession>
<name>A0A101NS32_9ACTN</name>
<dbReference type="RefSeq" id="WP_067136218.1">
    <property type="nucleotide sequence ID" value="NZ_JBFACD010000058.1"/>
</dbReference>
<dbReference type="Proteomes" id="UP000053127">
    <property type="component" value="Unassembled WGS sequence"/>
</dbReference>
<dbReference type="Gene3D" id="3.90.550.10">
    <property type="entry name" value="Spore Coat Polysaccharide Biosynthesis Protein SpsA, Chain A"/>
    <property type="match status" value="1"/>
</dbReference>
<dbReference type="STRING" id="67386.AQI95_41185"/>
<sequence>MKALVLSGGSPEADRSVLFRVLEQIADVGITDVGIVLGSAADTVRTAVGDGARFGVGVTYLPPTRRPGPGEAVRTARDWLGDDDFVTHPEDVLVPGGIGEQAEAFRSRRPAAQVVPGPAGVYFFTDDVHRAVDAVQAAAPGGPEITDVLRWMTDQGLEVVPAAPAGSGPAPIRP</sequence>
<dbReference type="InterPro" id="IPR029044">
    <property type="entry name" value="Nucleotide-diphossugar_trans"/>
</dbReference>
<comment type="caution">
    <text evidence="1">The sequence shown here is derived from an EMBL/GenBank/DDBJ whole genome shotgun (WGS) entry which is preliminary data.</text>
</comment>
<reference evidence="1 2" key="1">
    <citation type="submission" date="2015-10" db="EMBL/GenBank/DDBJ databases">
        <title>Draft genome sequence of Streptomyces yokosukanensis DSM 40224, type strain for the species Streptomyces yokosukanensis.</title>
        <authorList>
            <person name="Ruckert C."/>
            <person name="Winkler A."/>
            <person name="Kalinowski J."/>
            <person name="Kampfer P."/>
            <person name="Glaeser S."/>
        </authorList>
    </citation>
    <scope>NUCLEOTIDE SEQUENCE [LARGE SCALE GENOMIC DNA]</scope>
    <source>
        <strain evidence="1 2">DSM 40224</strain>
    </source>
</reference>